<organism evidence="1 2">
    <name type="scientific">Stieleria marina</name>
    <dbReference type="NCBI Taxonomy" id="1930275"/>
    <lineage>
        <taxon>Bacteria</taxon>
        <taxon>Pseudomonadati</taxon>
        <taxon>Planctomycetota</taxon>
        <taxon>Planctomycetia</taxon>
        <taxon>Pirellulales</taxon>
        <taxon>Pirellulaceae</taxon>
        <taxon>Stieleria</taxon>
    </lineage>
</organism>
<accession>A0A517NU88</accession>
<dbReference type="Proteomes" id="UP000319817">
    <property type="component" value="Chromosome"/>
</dbReference>
<evidence type="ECO:0000313" key="2">
    <source>
        <dbReference type="Proteomes" id="UP000319817"/>
    </source>
</evidence>
<sequence length="43" mass="4993">MTAMHENHEREAVIASADRVKTIDHHDTPERVCHSYAYATHFD</sequence>
<proteinExistence type="predicted"/>
<evidence type="ECO:0000313" key="1">
    <source>
        <dbReference type="EMBL" id="QDT10680.1"/>
    </source>
</evidence>
<dbReference type="EMBL" id="CP036526">
    <property type="protein sequence ID" value="QDT10680.1"/>
    <property type="molecule type" value="Genomic_DNA"/>
</dbReference>
<protein>
    <submittedName>
        <fullName evidence="1">Uncharacterized protein</fullName>
    </submittedName>
</protein>
<keyword evidence="2" id="KW-1185">Reference proteome</keyword>
<gene>
    <name evidence="1" type="ORF">K239x_26370</name>
</gene>
<dbReference type="AlphaFoldDB" id="A0A517NU88"/>
<reference evidence="1 2" key="1">
    <citation type="submission" date="2019-02" db="EMBL/GenBank/DDBJ databases">
        <title>Deep-cultivation of Planctomycetes and their phenomic and genomic characterization uncovers novel biology.</title>
        <authorList>
            <person name="Wiegand S."/>
            <person name="Jogler M."/>
            <person name="Boedeker C."/>
            <person name="Pinto D."/>
            <person name="Vollmers J."/>
            <person name="Rivas-Marin E."/>
            <person name="Kohn T."/>
            <person name="Peeters S.H."/>
            <person name="Heuer A."/>
            <person name="Rast P."/>
            <person name="Oberbeckmann S."/>
            <person name="Bunk B."/>
            <person name="Jeske O."/>
            <person name="Meyerdierks A."/>
            <person name="Storesund J.E."/>
            <person name="Kallscheuer N."/>
            <person name="Luecker S."/>
            <person name="Lage O.M."/>
            <person name="Pohl T."/>
            <person name="Merkel B.J."/>
            <person name="Hornburger P."/>
            <person name="Mueller R.-W."/>
            <person name="Bruemmer F."/>
            <person name="Labrenz M."/>
            <person name="Spormann A.M."/>
            <person name="Op den Camp H."/>
            <person name="Overmann J."/>
            <person name="Amann R."/>
            <person name="Jetten M.S.M."/>
            <person name="Mascher T."/>
            <person name="Medema M.H."/>
            <person name="Devos D.P."/>
            <person name="Kaster A.-K."/>
            <person name="Ovreas L."/>
            <person name="Rohde M."/>
            <person name="Galperin M.Y."/>
            <person name="Jogler C."/>
        </authorList>
    </citation>
    <scope>NUCLEOTIDE SEQUENCE [LARGE SCALE GENOMIC DNA]</scope>
    <source>
        <strain evidence="1 2">K23_9</strain>
    </source>
</reference>
<name>A0A517NU88_9BACT</name>